<sequence length="134" mass="14572">MHYPIIIIADKARGGATIVAPDLPGLVTEGDSMEEALHNLQEAVELYLEDADHAPAPSSLDAIMNHEDVTVHGGVVAFADLDLSFLDRRPQKVTVSLPTGLLKHVDAAARKKGMTRSGFLAWSADLAMRQRRLY</sequence>
<evidence type="ECO:0000259" key="1">
    <source>
        <dbReference type="Pfam" id="PF15919"/>
    </source>
</evidence>
<protein>
    <recommendedName>
        <fullName evidence="1">HicB-like antitoxin of toxin-antitoxin system domain-containing protein</fullName>
    </recommendedName>
</protein>
<dbReference type="OrthoDB" id="9807959at2"/>
<organism evidence="2 3">
    <name type="scientific">Megalodesulfovibrio gigas (strain ATCC 19364 / DSM 1382 / NCIMB 9332 / VKM B-1759)</name>
    <name type="common">Desulfovibrio gigas</name>
    <dbReference type="NCBI Taxonomy" id="1121448"/>
    <lineage>
        <taxon>Bacteria</taxon>
        <taxon>Pseudomonadati</taxon>
        <taxon>Thermodesulfobacteriota</taxon>
        <taxon>Desulfovibrionia</taxon>
        <taxon>Desulfovibrionales</taxon>
        <taxon>Desulfovibrionaceae</taxon>
        <taxon>Megalodesulfovibrio</taxon>
    </lineage>
</organism>
<dbReference type="InterPro" id="IPR031807">
    <property type="entry name" value="HicB-like"/>
</dbReference>
<dbReference type="GO" id="GO:0006355">
    <property type="term" value="P:regulation of DNA-templated transcription"/>
    <property type="evidence" value="ECO:0007669"/>
    <property type="project" value="InterPro"/>
</dbReference>
<keyword evidence="3" id="KW-1185">Reference proteome</keyword>
<feature type="domain" description="HicB-like antitoxin of toxin-antitoxin system" evidence="1">
    <location>
        <begin position="3"/>
        <end position="122"/>
    </location>
</feature>
<dbReference type="InterPro" id="IPR010985">
    <property type="entry name" value="Ribbon_hlx_hlx"/>
</dbReference>
<dbReference type="HOGENOM" id="CLU_114047_1_1_7"/>
<name>T2GAF8_MEGG1</name>
<reference evidence="2 3" key="1">
    <citation type="journal article" date="2013" name="J. Bacteriol.">
        <title>Roles of HynAB and Ech, the only two hydrogenases found in the model sulfate reducer Desulfovibrio gigas.</title>
        <authorList>
            <person name="Morais-Silva F.O."/>
            <person name="Santos C.I."/>
            <person name="Rodrigues R."/>
            <person name="Pereira I.A."/>
            <person name="Rodrigues-Pousada C."/>
        </authorList>
    </citation>
    <scope>NUCLEOTIDE SEQUENCE [LARGE SCALE GENOMIC DNA]</scope>
    <source>
        <strain evidence="3">ATCC 19364 / DSM 1382 / NCIMB 9332 / VKM B-1759</strain>
    </source>
</reference>
<reference evidence="3" key="2">
    <citation type="submission" date="2013-07" db="EMBL/GenBank/DDBJ databases">
        <authorList>
            <person name="Morais-Silva F.O."/>
            <person name="Rezende A.M."/>
            <person name="Pimentel C."/>
            <person name="Resende D.M."/>
            <person name="Santos C.I."/>
            <person name="Clemente C."/>
            <person name="de Oliveira L.M."/>
            <person name="da Silva S.M."/>
            <person name="Costa D.A."/>
            <person name="Varela-Raposo A."/>
            <person name="Horacio E.C.A."/>
            <person name="Matos M."/>
            <person name="Flores O."/>
            <person name="Ruiz J.C."/>
            <person name="Rodrigues-Pousada C."/>
        </authorList>
    </citation>
    <scope>NUCLEOTIDE SEQUENCE [LARGE SCALE GENOMIC DNA]</scope>
    <source>
        <strain evidence="3">ATCC 19364 / DSM 1382 / NCIMB 9332 / VKM B-1759</strain>
    </source>
</reference>
<dbReference type="AlphaFoldDB" id="T2GAF8"/>
<dbReference type="STRING" id="1121448.DGI_1742"/>
<dbReference type="Gene3D" id="3.30.160.250">
    <property type="match status" value="1"/>
</dbReference>
<proteinExistence type="predicted"/>
<dbReference type="PATRIC" id="fig|1121448.10.peg.1726"/>
<dbReference type="RefSeq" id="WP_021760426.1">
    <property type="nucleotide sequence ID" value="NC_022444.1"/>
</dbReference>
<dbReference type="EMBL" id="CP006585">
    <property type="protein sequence ID" value="AGW13555.1"/>
    <property type="molecule type" value="Genomic_DNA"/>
</dbReference>
<dbReference type="eggNOG" id="COG1598">
    <property type="taxonomic scope" value="Bacteria"/>
</dbReference>
<evidence type="ECO:0000313" key="3">
    <source>
        <dbReference type="Proteomes" id="UP000016587"/>
    </source>
</evidence>
<evidence type="ECO:0000313" key="2">
    <source>
        <dbReference type="EMBL" id="AGW13555.1"/>
    </source>
</evidence>
<gene>
    <name evidence="2" type="ORF">DGI_1742</name>
</gene>
<dbReference type="KEGG" id="dgg:DGI_1742"/>
<accession>T2GAF8</accession>
<dbReference type="Pfam" id="PF15919">
    <property type="entry name" value="HicB_lk_antitox"/>
    <property type="match status" value="1"/>
</dbReference>
<dbReference type="SUPFAM" id="SSF47598">
    <property type="entry name" value="Ribbon-helix-helix"/>
    <property type="match status" value="1"/>
</dbReference>
<dbReference type="Proteomes" id="UP000016587">
    <property type="component" value="Chromosome"/>
</dbReference>
<dbReference type="InterPro" id="IPR035069">
    <property type="entry name" value="TTHA1013/TTHA0281-like"/>
</dbReference>
<dbReference type="SUPFAM" id="SSF143100">
    <property type="entry name" value="TTHA1013/TTHA0281-like"/>
    <property type="match status" value="1"/>
</dbReference>